<feature type="region of interest" description="Disordered" evidence="1">
    <location>
        <begin position="103"/>
        <end position="152"/>
    </location>
</feature>
<evidence type="ECO:0000313" key="2">
    <source>
        <dbReference type="EMBL" id="CAE8581206.1"/>
    </source>
</evidence>
<organism evidence="2 3">
    <name type="scientific">Polarella glacialis</name>
    <name type="common">Dinoflagellate</name>
    <dbReference type="NCBI Taxonomy" id="89957"/>
    <lineage>
        <taxon>Eukaryota</taxon>
        <taxon>Sar</taxon>
        <taxon>Alveolata</taxon>
        <taxon>Dinophyceae</taxon>
        <taxon>Suessiales</taxon>
        <taxon>Suessiaceae</taxon>
        <taxon>Polarella</taxon>
    </lineage>
</organism>
<gene>
    <name evidence="2" type="ORF">PGLA1383_LOCUS235</name>
</gene>
<feature type="compositionally biased region" description="Polar residues" evidence="1">
    <location>
        <begin position="110"/>
        <end position="139"/>
    </location>
</feature>
<reference evidence="2" key="1">
    <citation type="submission" date="2021-02" db="EMBL/GenBank/DDBJ databases">
        <authorList>
            <person name="Dougan E. K."/>
            <person name="Rhodes N."/>
            <person name="Thang M."/>
            <person name="Chan C."/>
        </authorList>
    </citation>
    <scope>NUCLEOTIDE SEQUENCE</scope>
</reference>
<name>A0A813CZ51_POLGL</name>
<comment type="caution">
    <text evidence="2">The sequence shown here is derived from an EMBL/GenBank/DDBJ whole genome shotgun (WGS) entry which is preliminary data.</text>
</comment>
<accession>A0A813CZ51</accession>
<sequence>PTYVVQVTDTMSSYADSMSASPQDGQGVQEAAVSAETGVPPVADTSANWVVKNTFIEFEPAPVPSGGRLRSIASASGRLDALAEEDNSCFRKCTMPLEIQPMAGLKRQVTDNSTGSVNSDVSTQRPVSSGSLHDSSGGESENEAKLIPCQKA</sequence>
<dbReference type="AlphaFoldDB" id="A0A813CZ51"/>
<feature type="non-terminal residue" evidence="2">
    <location>
        <position position="1"/>
    </location>
</feature>
<proteinExistence type="predicted"/>
<dbReference type="Proteomes" id="UP000654075">
    <property type="component" value="Unassembled WGS sequence"/>
</dbReference>
<evidence type="ECO:0000256" key="1">
    <source>
        <dbReference type="SAM" id="MobiDB-lite"/>
    </source>
</evidence>
<evidence type="ECO:0000313" key="3">
    <source>
        <dbReference type="Proteomes" id="UP000654075"/>
    </source>
</evidence>
<dbReference type="EMBL" id="CAJNNV010000046">
    <property type="protein sequence ID" value="CAE8581206.1"/>
    <property type="molecule type" value="Genomic_DNA"/>
</dbReference>
<protein>
    <submittedName>
        <fullName evidence="2">Uncharacterized protein</fullName>
    </submittedName>
</protein>
<keyword evidence="3" id="KW-1185">Reference proteome</keyword>